<dbReference type="Proteomes" id="UP000000768">
    <property type="component" value="Chromosome 2"/>
</dbReference>
<dbReference type="AlphaFoldDB" id="A0A1W0W7T9"/>
<evidence type="ECO:0000313" key="2">
    <source>
        <dbReference type="EMBL" id="OQU90470.1"/>
    </source>
</evidence>
<feature type="chain" id="PRO_5010732642" evidence="1">
    <location>
        <begin position="30"/>
        <end position="148"/>
    </location>
</feature>
<dbReference type="InParanoid" id="A0A1W0W7T9"/>
<organism evidence="2 3">
    <name type="scientific">Sorghum bicolor</name>
    <name type="common">Sorghum</name>
    <name type="synonym">Sorghum vulgare</name>
    <dbReference type="NCBI Taxonomy" id="4558"/>
    <lineage>
        <taxon>Eukaryota</taxon>
        <taxon>Viridiplantae</taxon>
        <taxon>Streptophyta</taxon>
        <taxon>Embryophyta</taxon>
        <taxon>Tracheophyta</taxon>
        <taxon>Spermatophyta</taxon>
        <taxon>Magnoliopsida</taxon>
        <taxon>Liliopsida</taxon>
        <taxon>Poales</taxon>
        <taxon>Poaceae</taxon>
        <taxon>PACMAD clade</taxon>
        <taxon>Panicoideae</taxon>
        <taxon>Andropogonodae</taxon>
        <taxon>Andropogoneae</taxon>
        <taxon>Sorghinae</taxon>
        <taxon>Sorghum</taxon>
    </lineage>
</organism>
<gene>
    <name evidence="2" type="ORF">SORBI_3002G416950</name>
</gene>
<protein>
    <submittedName>
        <fullName evidence="2">Uncharacterized protein</fullName>
    </submittedName>
</protein>
<reference evidence="2 3" key="1">
    <citation type="journal article" date="2009" name="Nature">
        <title>The Sorghum bicolor genome and the diversification of grasses.</title>
        <authorList>
            <person name="Paterson A.H."/>
            <person name="Bowers J.E."/>
            <person name="Bruggmann R."/>
            <person name="Dubchak I."/>
            <person name="Grimwood J."/>
            <person name="Gundlach H."/>
            <person name="Haberer G."/>
            <person name="Hellsten U."/>
            <person name="Mitros T."/>
            <person name="Poliakov A."/>
            <person name="Schmutz J."/>
            <person name="Spannagl M."/>
            <person name="Tang H."/>
            <person name="Wang X."/>
            <person name="Wicker T."/>
            <person name="Bharti A.K."/>
            <person name="Chapman J."/>
            <person name="Feltus F.A."/>
            <person name="Gowik U."/>
            <person name="Grigoriev I.V."/>
            <person name="Lyons E."/>
            <person name="Maher C.A."/>
            <person name="Martis M."/>
            <person name="Narechania A."/>
            <person name="Otillar R.P."/>
            <person name="Penning B.W."/>
            <person name="Salamov A.A."/>
            <person name="Wang Y."/>
            <person name="Zhang L."/>
            <person name="Carpita N.C."/>
            <person name="Freeling M."/>
            <person name="Gingle A.R."/>
            <person name="Hash C.T."/>
            <person name="Keller B."/>
            <person name="Klein P."/>
            <person name="Kresovich S."/>
            <person name="McCann M.C."/>
            <person name="Ming R."/>
            <person name="Peterson D.G."/>
            <person name="Mehboob-ur-Rahman"/>
            <person name="Ware D."/>
            <person name="Westhoff P."/>
            <person name="Mayer K.F."/>
            <person name="Messing J."/>
            <person name="Rokhsar D.S."/>
        </authorList>
    </citation>
    <scope>NUCLEOTIDE SEQUENCE [LARGE SCALE GENOMIC DNA]</scope>
    <source>
        <strain evidence="3">cv. BTx623</strain>
    </source>
</reference>
<evidence type="ECO:0000313" key="3">
    <source>
        <dbReference type="Proteomes" id="UP000000768"/>
    </source>
</evidence>
<name>A0A1W0W7T9_SORBI</name>
<dbReference type="Gramene" id="OQU90470">
    <property type="protein sequence ID" value="OQU90470"/>
    <property type="gene ID" value="SORBI_3002G416950"/>
</dbReference>
<keyword evidence="3" id="KW-1185">Reference proteome</keyword>
<accession>A0A1W0W7T9</accession>
<feature type="signal peptide" evidence="1">
    <location>
        <begin position="1"/>
        <end position="29"/>
    </location>
</feature>
<sequence>MASKSLPSPAARRLLFLAVTLMLAASVQAQGRTYSYSATTFNKVSTTFNNASPATFIDASTAATTFDNASTTTTFNAHTPPPPQDVCPTGFTNSLEYDFAFRVYAKSGIRLQLGGSLMSTTTCYCNYSTISFGVPNINGPIKCHHVST</sequence>
<dbReference type="EMBL" id="CM000761">
    <property type="protein sequence ID" value="OQU90470.1"/>
    <property type="molecule type" value="Genomic_DNA"/>
</dbReference>
<keyword evidence="1" id="KW-0732">Signal</keyword>
<proteinExistence type="predicted"/>
<evidence type="ECO:0000256" key="1">
    <source>
        <dbReference type="SAM" id="SignalP"/>
    </source>
</evidence>
<reference evidence="3" key="2">
    <citation type="journal article" date="2018" name="Plant J.">
        <title>The Sorghum bicolor reference genome: improved assembly, gene annotations, a transcriptome atlas, and signatures of genome organization.</title>
        <authorList>
            <person name="McCormick R.F."/>
            <person name="Truong S.K."/>
            <person name="Sreedasyam A."/>
            <person name="Jenkins J."/>
            <person name="Shu S."/>
            <person name="Sims D."/>
            <person name="Kennedy M."/>
            <person name="Amirebrahimi M."/>
            <person name="Weers B.D."/>
            <person name="McKinley B."/>
            <person name="Mattison A."/>
            <person name="Morishige D.T."/>
            <person name="Grimwood J."/>
            <person name="Schmutz J."/>
            <person name="Mullet J.E."/>
        </authorList>
    </citation>
    <scope>NUCLEOTIDE SEQUENCE [LARGE SCALE GENOMIC DNA]</scope>
    <source>
        <strain evidence="3">cv. BTx623</strain>
    </source>
</reference>